<keyword evidence="3" id="KW-0378">Hydrolase</keyword>
<dbReference type="PANTHER" id="PTHR17224:SF1">
    <property type="entry name" value="PEPTIDYL-TRNA HYDROLASE"/>
    <property type="match status" value="1"/>
</dbReference>
<dbReference type="Pfam" id="PF01195">
    <property type="entry name" value="Pept_tRNA_hydro"/>
    <property type="match status" value="1"/>
</dbReference>
<comment type="caution">
    <text evidence="6">The sequence shown here is derived from an EMBL/GenBank/DDBJ whole genome shotgun (WGS) entry which is preliminary data.</text>
</comment>
<evidence type="ECO:0000256" key="5">
    <source>
        <dbReference type="ARBA" id="ARBA00038063"/>
    </source>
</evidence>
<dbReference type="FunFam" id="3.40.50.1470:FF:000001">
    <property type="entry name" value="Peptidyl-tRNA hydrolase"/>
    <property type="match status" value="1"/>
</dbReference>
<dbReference type="SUPFAM" id="SSF53178">
    <property type="entry name" value="Peptidyl-tRNA hydrolase-like"/>
    <property type="match status" value="1"/>
</dbReference>
<organism evidence="6">
    <name type="scientific">marine sediment metagenome</name>
    <dbReference type="NCBI Taxonomy" id="412755"/>
    <lineage>
        <taxon>unclassified sequences</taxon>
        <taxon>metagenomes</taxon>
        <taxon>ecological metagenomes</taxon>
    </lineage>
</organism>
<dbReference type="PROSITE" id="PS01196">
    <property type="entry name" value="PEPT_TRNA_HYDROL_2"/>
    <property type="match status" value="1"/>
</dbReference>
<evidence type="ECO:0000256" key="1">
    <source>
        <dbReference type="ARBA" id="ARBA00013260"/>
    </source>
</evidence>
<dbReference type="GO" id="GO:0000049">
    <property type="term" value="F:tRNA binding"/>
    <property type="evidence" value="ECO:0007669"/>
    <property type="project" value="UniProtKB-KW"/>
</dbReference>
<keyword evidence="2" id="KW-0820">tRNA-binding</keyword>
<reference evidence="6" key="1">
    <citation type="journal article" date="2015" name="Nature">
        <title>Complex archaea that bridge the gap between prokaryotes and eukaryotes.</title>
        <authorList>
            <person name="Spang A."/>
            <person name="Saw J.H."/>
            <person name="Jorgensen S.L."/>
            <person name="Zaremba-Niedzwiedzka K."/>
            <person name="Martijn J."/>
            <person name="Lind A.E."/>
            <person name="van Eijk R."/>
            <person name="Schleper C."/>
            <person name="Guy L."/>
            <person name="Ettema T.J."/>
        </authorList>
    </citation>
    <scope>NUCLEOTIDE SEQUENCE</scope>
</reference>
<dbReference type="InterPro" id="IPR018171">
    <property type="entry name" value="Pept_tRNA_hydro_CS"/>
</dbReference>
<dbReference type="EC" id="3.1.1.29" evidence="1"/>
<evidence type="ECO:0000313" key="6">
    <source>
        <dbReference type="EMBL" id="KKN12931.1"/>
    </source>
</evidence>
<name>A0A0F9QIE0_9ZZZZ</name>
<evidence type="ECO:0000256" key="3">
    <source>
        <dbReference type="ARBA" id="ARBA00022801"/>
    </source>
</evidence>
<dbReference type="PROSITE" id="PS01195">
    <property type="entry name" value="PEPT_TRNA_HYDROL_1"/>
    <property type="match status" value="1"/>
</dbReference>
<dbReference type="InterPro" id="IPR001328">
    <property type="entry name" value="Pept_tRNA_hydro"/>
</dbReference>
<gene>
    <name evidence="6" type="ORF">LCGC14_1011470</name>
</gene>
<comment type="similarity">
    <text evidence="5">Belongs to the PTH family.</text>
</comment>
<sequence>MFHFLKSLFKTKTRFLEETDTMKKFLIVGLGNVGDKYTETRHNIGFKTLDALASKEDFTFETVKLGDVGTYKIKGRSILCLKPSTFMNLSGKAVHYWMEQEKIPLENVLVITDDINLPFGTIRLKTKGSDGGHNGLKDIQNILQTTSYNRFRFGVGADFGQGRQIDYVLGEWNEDEKKELPERFEKASALIKSFVLAGVNITMNEFNGT</sequence>
<keyword evidence="4" id="KW-0694">RNA-binding</keyword>
<dbReference type="PANTHER" id="PTHR17224">
    <property type="entry name" value="PEPTIDYL-TRNA HYDROLASE"/>
    <property type="match status" value="1"/>
</dbReference>
<dbReference type="CDD" id="cd00462">
    <property type="entry name" value="PTH"/>
    <property type="match status" value="1"/>
</dbReference>
<dbReference type="InterPro" id="IPR036416">
    <property type="entry name" value="Pept_tRNA_hydro_sf"/>
</dbReference>
<evidence type="ECO:0000256" key="4">
    <source>
        <dbReference type="ARBA" id="ARBA00022884"/>
    </source>
</evidence>
<accession>A0A0F9QIE0</accession>
<dbReference type="Gene3D" id="3.40.50.1470">
    <property type="entry name" value="Peptidyl-tRNA hydrolase"/>
    <property type="match status" value="1"/>
</dbReference>
<dbReference type="NCBIfam" id="TIGR00447">
    <property type="entry name" value="pth"/>
    <property type="match status" value="1"/>
</dbReference>
<dbReference type="GO" id="GO:0004045">
    <property type="term" value="F:peptidyl-tRNA hydrolase activity"/>
    <property type="evidence" value="ECO:0007669"/>
    <property type="project" value="UniProtKB-EC"/>
</dbReference>
<dbReference type="HAMAP" id="MF_00083">
    <property type="entry name" value="Pept_tRNA_hydro_bact"/>
    <property type="match status" value="1"/>
</dbReference>
<dbReference type="EMBL" id="LAZR01003977">
    <property type="protein sequence ID" value="KKN12931.1"/>
    <property type="molecule type" value="Genomic_DNA"/>
</dbReference>
<protein>
    <recommendedName>
        <fullName evidence="1">peptidyl-tRNA hydrolase</fullName>
        <ecNumber evidence="1">3.1.1.29</ecNumber>
    </recommendedName>
</protein>
<evidence type="ECO:0000256" key="2">
    <source>
        <dbReference type="ARBA" id="ARBA00022555"/>
    </source>
</evidence>
<proteinExistence type="inferred from homology"/>
<dbReference type="AlphaFoldDB" id="A0A0F9QIE0"/>